<evidence type="ECO:0000313" key="4">
    <source>
        <dbReference type="EMBL" id="KAH7122650.1"/>
    </source>
</evidence>
<protein>
    <submittedName>
        <fullName evidence="4">Short-chain dehydrogenase</fullName>
    </submittedName>
</protein>
<keyword evidence="2" id="KW-0560">Oxidoreductase</keyword>
<keyword evidence="5" id="KW-1185">Reference proteome</keyword>
<evidence type="ECO:0000313" key="5">
    <source>
        <dbReference type="Proteomes" id="UP000700596"/>
    </source>
</evidence>
<reference evidence="4" key="1">
    <citation type="journal article" date="2021" name="Nat. Commun.">
        <title>Genetic determinants of endophytism in the Arabidopsis root mycobiome.</title>
        <authorList>
            <person name="Mesny F."/>
            <person name="Miyauchi S."/>
            <person name="Thiergart T."/>
            <person name="Pickel B."/>
            <person name="Atanasova L."/>
            <person name="Karlsson M."/>
            <person name="Huettel B."/>
            <person name="Barry K.W."/>
            <person name="Haridas S."/>
            <person name="Chen C."/>
            <person name="Bauer D."/>
            <person name="Andreopoulos W."/>
            <person name="Pangilinan J."/>
            <person name="LaButti K."/>
            <person name="Riley R."/>
            <person name="Lipzen A."/>
            <person name="Clum A."/>
            <person name="Drula E."/>
            <person name="Henrissat B."/>
            <person name="Kohler A."/>
            <person name="Grigoriev I.V."/>
            <person name="Martin F.M."/>
            <person name="Hacquard S."/>
        </authorList>
    </citation>
    <scope>NUCLEOTIDE SEQUENCE</scope>
    <source>
        <strain evidence="4">MPI-CAGE-CH-0243</strain>
    </source>
</reference>
<organism evidence="4 5">
    <name type="scientific">Dendryphion nanum</name>
    <dbReference type="NCBI Taxonomy" id="256645"/>
    <lineage>
        <taxon>Eukaryota</taxon>
        <taxon>Fungi</taxon>
        <taxon>Dikarya</taxon>
        <taxon>Ascomycota</taxon>
        <taxon>Pezizomycotina</taxon>
        <taxon>Dothideomycetes</taxon>
        <taxon>Pleosporomycetidae</taxon>
        <taxon>Pleosporales</taxon>
        <taxon>Torulaceae</taxon>
        <taxon>Dendryphion</taxon>
    </lineage>
</organism>
<evidence type="ECO:0000256" key="2">
    <source>
        <dbReference type="ARBA" id="ARBA00023002"/>
    </source>
</evidence>
<evidence type="ECO:0000256" key="3">
    <source>
        <dbReference type="RuleBase" id="RU000363"/>
    </source>
</evidence>
<dbReference type="InterPro" id="IPR002347">
    <property type="entry name" value="SDR_fam"/>
</dbReference>
<dbReference type="EMBL" id="JAGMWT010000009">
    <property type="protein sequence ID" value="KAH7122650.1"/>
    <property type="molecule type" value="Genomic_DNA"/>
</dbReference>
<dbReference type="GO" id="GO:0016491">
    <property type="term" value="F:oxidoreductase activity"/>
    <property type="evidence" value="ECO:0007669"/>
    <property type="project" value="UniProtKB-KW"/>
</dbReference>
<evidence type="ECO:0000256" key="1">
    <source>
        <dbReference type="ARBA" id="ARBA00006484"/>
    </source>
</evidence>
<proteinExistence type="inferred from homology"/>
<dbReference type="PRINTS" id="PR00080">
    <property type="entry name" value="SDRFAMILY"/>
</dbReference>
<dbReference type="SUPFAM" id="SSF51735">
    <property type="entry name" value="NAD(P)-binding Rossmann-fold domains"/>
    <property type="match status" value="1"/>
</dbReference>
<name>A0A9P9DNA8_9PLEO</name>
<dbReference type="OrthoDB" id="191139at2759"/>
<dbReference type="PANTHER" id="PTHR24320:SF283">
    <property type="entry name" value="RETINOL DEHYDROGENASE 11"/>
    <property type="match status" value="1"/>
</dbReference>
<dbReference type="Proteomes" id="UP000700596">
    <property type="component" value="Unassembled WGS sequence"/>
</dbReference>
<accession>A0A9P9DNA8</accession>
<sequence>MPSFNRQTTGAEIVAEYGANAKGKTILVTGPSSGGLVAELLTTLTAASPAYLILAGRNEAKILPVIAAINKANPSIQTTFLPLDLLDNESMRKTAAQINETVDVIDVLINNAGVIAKKQFALSKDGIEALFAAKYLGHFLLTNLVAGKIFKAGGVVVNVSSMAYLLADAEMGDVNFDEGKDYHGWIAYARSKTANILFTYALAEKYGGELKALVIDPGSNQLLTNSDVDEAFLQKGFKIHVDRTKGVEVPETVLVTMEQGIATLMIAALDPTLEQKAPAFLKECNIIEPLPYAKDQDVALKLWALSEKLVDEQFT</sequence>
<comment type="caution">
    <text evidence="4">The sequence shown here is derived from an EMBL/GenBank/DDBJ whole genome shotgun (WGS) entry which is preliminary data.</text>
</comment>
<dbReference type="Pfam" id="PF00106">
    <property type="entry name" value="adh_short"/>
    <property type="match status" value="1"/>
</dbReference>
<comment type="similarity">
    <text evidence="1 3">Belongs to the short-chain dehydrogenases/reductases (SDR) family.</text>
</comment>
<dbReference type="InterPro" id="IPR036291">
    <property type="entry name" value="NAD(P)-bd_dom_sf"/>
</dbReference>
<dbReference type="AlphaFoldDB" id="A0A9P9DNA8"/>
<dbReference type="PRINTS" id="PR00081">
    <property type="entry name" value="GDHRDH"/>
</dbReference>
<dbReference type="PANTHER" id="PTHR24320">
    <property type="entry name" value="RETINOL DEHYDROGENASE"/>
    <property type="match status" value="1"/>
</dbReference>
<gene>
    <name evidence="4" type="ORF">B0J11DRAFT_489905</name>
</gene>
<dbReference type="Gene3D" id="3.40.50.720">
    <property type="entry name" value="NAD(P)-binding Rossmann-like Domain"/>
    <property type="match status" value="1"/>
</dbReference>